<keyword evidence="1" id="KW-1133">Transmembrane helix</keyword>
<organism evidence="2 3">
    <name type="scientific">Arabidopsis thaliana</name>
    <name type="common">Mouse-ear cress</name>
    <dbReference type="NCBI Taxonomy" id="3702"/>
    <lineage>
        <taxon>Eukaryota</taxon>
        <taxon>Viridiplantae</taxon>
        <taxon>Streptophyta</taxon>
        <taxon>Embryophyta</taxon>
        <taxon>Tracheophyta</taxon>
        <taxon>Spermatophyta</taxon>
        <taxon>Magnoliopsida</taxon>
        <taxon>eudicotyledons</taxon>
        <taxon>Gunneridae</taxon>
        <taxon>Pentapetalae</taxon>
        <taxon>rosids</taxon>
        <taxon>malvids</taxon>
        <taxon>Brassicales</taxon>
        <taxon>Brassicaceae</taxon>
        <taxon>Camelineae</taxon>
        <taxon>Arabidopsis</taxon>
    </lineage>
</organism>
<keyword evidence="1" id="KW-0472">Membrane</keyword>
<sequence>MKDVIEGLAGQELDGRSITVIMAQLRGSGRGSEDTAAVVAVTREKVVVAMELVVVTQEEVVVAVEAKEDTAAVLAVTQEVVVVAAEAKEDTAAVLAVRRIWWWSRRKRRWRMVIPYWFCLIWVLCVVFGFTFATLDVTGRVIKFDIWKRNGKSLFLV</sequence>
<name>A0A178W5P6_ARATH</name>
<dbReference type="Proteomes" id="UP000078284">
    <property type="component" value="Chromosome 1"/>
</dbReference>
<feature type="transmembrane region" description="Helical" evidence="1">
    <location>
        <begin position="114"/>
        <end position="135"/>
    </location>
</feature>
<comment type="caution">
    <text evidence="2">The sequence shown here is derived from an EMBL/GenBank/DDBJ whole genome shotgun (WGS) entry which is preliminary data.</text>
</comment>
<dbReference type="AlphaFoldDB" id="A0A178W5P6"/>
<protein>
    <recommendedName>
        <fullName evidence="4">Transmembrane protein</fullName>
    </recommendedName>
</protein>
<evidence type="ECO:0000313" key="3">
    <source>
        <dbReference type="Proteomes" id="UP000078284"/>
    </source>
</evidence>
<evidence type="ECO:0000313" key="2">
    <source>
        <dbReference type="EMBL" id="OAP12805.1"/>
    </source>
</evidence>
<keyword evidence="1" id="KW-0812">Transmembrane</keyword>
<evidence type="ECO:0000256" key="1">
    <source>
        <dbReference type="SAM" id="Phobius"/>
    </source>
</evidence>
<gene>
    <name evidence="2" type="ordered locus">AXX17_At1g22640</name>
</gene>
<dbReference type="EMBL" id="LUHQ01000001">
    <property type="protein sequence ID" value="OAP12805.1"/>
    <property type="molecule type" value="Genomic_DNA"/>
</dbReference>
<proteinExistence type="predicted"/>
<evidence type="ECO:0008006" key="4">
    <source>
        <dbReference type="Google" id="ProtNLM"/>
    </source>
</evidence>
<accession>A0A178W5P6</accession>
<reference evidence="3" key="1">
    <citation type="journal article" date="2016" name="Proc. Natl. Acad. Sci. U.S.A.">
        <title>Chromosome-level assembly of Arabidopsis thaliana Ler reveals the extent of translocation and inversion polymorphisms.</title>
        <authorList>
            <person name="Zapata L."/>
            <person name="Ding J."/>
            <person name="Willing E.M."/>
            <person name="Hartwig B."/>
            <person name="Bezdan D."/>
            <person name="Jiao W.B."/>
            <person name="Patel V."/>
            <person name="Velikkakam James G."/>
            <person name="Koornneef M."/>
            <person name="Ossowski S."/>
            <person name="Schneeberger K."/>
        </authorList>
    </citation>
    <scope>NUCLEOTIDE SEQUENCE [LARGE SCALE GENOMIC DNA]</scope>
    <source>
        <strain evidence="3">cv. Landsberg erecta</strain>
    </source>
</reference>